<dbReference type="EMBL" id="JAGSYN010000048">
    <property type="protein sequence ID" value="KAG7665642.1"/>
    <property type="molecule type" value="Genomic_DNA"/>
</dbReference>
<keyword evidence="7 8" id="KW-0472">Membrane</keyword>
<dbReference type="InterPro" id="IPR050524">
    <property type="entry name" value="APC_YAT"/>
</dbReference>
<feature type="transmembrane region" description="Helical" evidence="8">
    <location>
        <begin position="338"/>
        <end position="357"/>
    </location>
</feature>
<dbReference type="Proteomes" id="UP000694255">
    <property type="component" value="Unassembled WGS sequence"/>
</dbReference>
<evidence type="ECO:0000313" key="11">
    <source>
        <dbReference type="Proteomes" id="UP000694255"/>
    </source>
</evidence>
<dbReference type="InterPro" id="IPR004840">
    <property type="entry name" value="Amino_acid_permease_CS"/>
</dbReference>
<feature type="transmembrane region" description="Helical" evidence="8">
    <location>
        <begin position="117"/>
        <end position="138"/>
    </location>
</feature>
<dbReference type="FunFam" id="1.20.1740.10:FF:000001">
    <property type="entry name" value="Amino acid permease"/>
    <property type="match status" value="1"/>
</dbReference>
<evidence type="ECO:0000256" key="7">
    <source>
        <dbReference type="ARBA" id="ARBA00023136"/>
    </source>
</evidence>
<comment type="subcellular location">
    <subcellularLocation>
        <location evidence="1">Membrane</location>
        <topology evidence="1">Multi-pass membrane protein</topology>
    </subcellularLocation>
</comment>
<evidence type="ECO:0000259" key="9">
    <source>
        <dbReference type="Pfam" id="PF00324"/>
    </source>
</evidence>
<keyword evidence="5" id="KW-0029">Amino-acid transport</keyword>
<feature type="transmembrane region" description="Helical" evidence="8">
    <location>
        <begin position="369"/>
        <end position="392"/>
    </location>
</feature>
<proteinExistence type="inferred from homology"/>
<dbReference type="GO" id="GO:0016020">
    <property type="term" value="C:membrane"/>
    <property type="evidence" value="ECO:0007669"/>
    <property type="project" value="UniProtKB-SubCell"/>
</dbReference>
<organism evidence="10 11">
    <name type="scientific">[Candida] subhashii</name>
    <dbReference type="NCBI Taxonomy" id="561895"/>
    <lineage>
        <taxon>Eukaryota</taxon>
        <taxon>Fungi</taxon>
        <taxon>Dikarya</taxon>
        <taxon>Ascomycota</taxon>
        <taxon>Saccharomycotina</taxon>
        <taxon>Pichiomycetes</taxon>
        <taxon>Debaryomycetaceae</taxon>
        <taxon>Spathaspora</taxon>
    </lineage>
</organism>
<dbReference type="PIRSF" id="PIRSF006060">
    <property type="entry name" value="AA_transporter"/>
    <property type="match status" value="1"/>
</dbReference>
<evidence type="ECO:0000256" key="3">
    <source>
        <dbReference type="ARBA" id="ARBA00022448"/>
    </source>
</evidence>
<dbReference type="Pfam" id="PF00324">
    <property type="entry name" value="AA_permease"/>
    <property type="match status" value="1"/>
</dbReference>
<evidence type="ECO:0000256" key="8">
    <source>
        <dbReference type="SAM" id="Phobius"/>
    </source>
</evidence>
<comment type="similarity">
    <text evidence="2">Belongs to the amino acid-polyamine-organocation (APC) superfamily. YAT (TC 2.A.3.10) family.</text>
</comment>
<keyword evidence="6 8" id="KW-1133">Transmembrane helix</keyword>
<dbReference type="OrthoDB" id="3900342at2759"/>
<dbReference type="PANTHER" id="PTHR43341:SF4">
    <property type="entry name" value="ARGININE PERMEASE CAN1-RELATED"/>
    <property type="match status" value="1"/>
</dbReference>
<feature type="transmembrane region" description="Helical" evidence="8">
    <location>
        <begin position="36"/>
        <end position="56"/>
    </location>
</feature>
<keyword evidence="4 8" id="KW-0812">Transmembrane</keyword>
<evidence type="ECO:0000313" key="10">
    <source>
        <dbReference type="EMBL" id="KAG7665642.1"/>
    </source>
</evidence>
<evidence type="ECO:0000256" key="6">
    <source>
        <dbReference type="ARBA" id="ARBA00022989"/>
    </source>
</evidence>
<evidence type="ECO:0000256" key="1">
    <source>
        <dbReference type="ARBA" id="ARBA00004141"/>
    </source>
</evidence>
<dbReference type="PROSITE" id="PS00218">
    <property type="entry name" value="AMINO_ACID_PERMEASE_1"/>
    <property type="match status" value="1"/>
</dbReference>
<keyword evidence="11" id="KW-1185">Reference proteome</keyword>
<keyword evidence="3" id="KW-0813">Transport</keyword>
<protein>
    <submittedName>
        <fullName evidence="10">LYP1</fullName>
    </submittedName>
</protein>
<evidence type="ECO:0000256" key="4">
    <source>
        <dbReference type="ARBA" id="ARBA00022692"/>
    </source>
</evidence>
<feature type="transmembrane region" description="Helical" evidence="8">
    <location>
        <begin position="144"/>
        <end position="168"/>
    </location>
</feature>
<dbReference type="RefSeq" id="XP_049265874.1">
    <property type="nucleotide sequence ID" value="XM_049410567.1"/>
</dbReference>
<sequence>MSQKVPRDNTSSPDPVLDKEKSPVFVRSILAKSGPASALISFLFVGSLVISLTYSLGEMATLIPVSGSFLQFVTRFCSPALGAANGWSYWFSWAITYALELSIVGRIVQYWTDAVPLWAWITMTYVGLTALNLFPVRYYGEVEFWMAAIKVFALLVFLLYAFIIVCGAGQTGPIGFRYWRNPGAFGPGILVENQNTARFLGWLSSLVNAVFTFQGTELVGIAAGEASNPRKTVPAAITKVLYRILIFFIGSIIFLGMLVPYDDARLEGDSQDTRTSPFIIAMNLAGTKVLPDIFNAVILTTILSAGNSNVYSGSRIMYGLAESGVAPKFFLHTTKKGVPYVAVLFTALFGSLGYLALDSRGKGTEAFDWLLNISATAGMISWGLISCTHIRFMHILRSRNISRDSLPYKVPFMPYGAYYAAIAVFIAVFVQGFEVFFEFNVEDFFIYYISLIFFVVAYIFFYIFFYVTKAQTAFLIPYDECDIDTGAREIDEMVFDDTPPKNLWEKFWYWVS</sequence>
<feature type="transmembrane region" description="Helical" evidence="8">
    <location>
        <begin position="412"/>
        <end position="433"/>
    </location>
</feature>
<feature type="domain" description="Amino acid permease/ SLC12A" evidence="9">
    <location>
        <begin position="28"/>
        <end position="471"/>
    </location>
</feature>
<gene>
    <name evidence="10" type="ORF">J8A68_000848</name>
</gene>
<reference evidence="10 11" key="1">
    <citation type="journal article" date="2021" name="DNA Res.">
        <title>Genome analysis of Candida subhashii reveals its hybrid nature and dual mitochondrial genome conformations.</title>
        <authorList>
            <person name="Mixao V."/>
            <person name="Hegedusova E."/>
            <person name="Saus E."/>
            <person name="Pryszcz L.P."/>
            <person name="Cillingova A."/>
            <person name="Nosek J."/>
            <person name="Gabaldon T."/>
        </authorList>
    </citation>
    <scope>NUCLEOTIDE SEQUENCE [LARGE SCALE GENOMIC DNA]</scope>
    <source>
        <strain evidence="10 11">CBS 10753</strain>
    </source>
</reference>
<dbReference type="GO" id="GO:0015171">
    <property type="term" value="F:amino acid transmembrane transporter activity"/>
    <property type="evidence" value="ECO:0007669"/>
    <property type="project" value="TreeGrafter"/>
</dbReference>
<feature type="transmembrane region" description="Helical" evidence="8">
    <location>
        <begin position="445"/>
        <end position="467"/>
    </location>
</feature>
<evidence type="ECO:0000256" key="5">
    <source>
        <dbReference type="ARBA" id="ARBA00022970"/>
    </source>
</evidence>
<name>A0A8J5UTP0_9ASCO</name>
<dbReference type="GeneID" id="73467649"/>
<dbReference type="AlphaFoldDB" id="A0A8J5UTP0"/>
<evidence type="ECO:0000256" key="2">
    <source>
        <dbReference type="ARBA" id="ARBA00006983"/>
    </source>
</evidence>
<dbReference type="PANTHER" id="PTHR43341">
    <property type="entry name" value="AMINO ACID PERMEASE"/>
    <property type="match status" value="1"/>
</dbReference>
<dbReference type="InterPro" id="IPR004841">
    <property type="entry name" value="AA-permease/SLC12A_dom"/>
</dbReference>
<comment type="caution">
    <text evidence="10">The sequence shown here is derived from an EMBL/GenBank/DDBJ whole genome shotgun (WGS) entry which is preliminary data.</text>
</comment>
<feature type="transmembrane region" description="Helical" evidence="8">
    <location>
        <begin position="240"/>
        <end position="261"/>
    </location>
</feature>
<accession>A0A8J5UTP0</accession>